<dbReference type="OrthoDB" id="9770388at2"/>
<dbReference type="PANTHER" id="PTHR36512">
    <property type="entry name" value="D-AMINOPEPTIDASE"/>
    <property type="match status" value="1"/>
</dbReference>
<dbReference type="Gene3D" id="3.60.70.12">
    <property type="entry name" value="L-amino peptidase D-ALA esterase/amidase"/>
    <property type="match status" value="1"/>
</dbReference>
<dbReference type="PANTHER" id="PTHR36512:SF3">
    <property type="entry name" value="BLR5678 PROTEIN"/>
    <property type="match status" value="1"/>
</dbReference>
<reference evidence="3 4" key="1">
    <citation type="submission" date="2018-08" db="EMBL/GenBank/DDBJ databases">
        <title>Sequencing the genomes of 1000 actinobacteria strains.</title>
        <authorList>
            <person name="Klenk H.-P."/>
        </authorList>
    </citation>
    <scope>NUCLEOTIDE SEQUENCE [LARGE SCALE GENOMIC DNA]</scope>
    <source>
        <strain evidence="3 4">DSM 22967</strain>
    </source>
</reference>
<comment type="similarity">
    <text evidence="1">Belongs to the peptidase S58 family.</text>
</comment>
<organism evidence="3 4">
    <name type="scientific">Calidifontibacter indicus</name>
    <dbReference type="NCBI Taxonomy" id="419650"/>
    <lineage>
        <taxon>Bacteria</taxon>
        <taxon>Bacillati</taxon>
        <taxon>Actinomycetota</taxon>
        <taxon>Actinomycetes</taxon>
        <taxon>Micrococcales</taxon>
        <taxon>Dermacoccaceae</taxon>
        <taxon>Calidifontibacter</taxon>
    </lineage>
</organism>
<dbReference type="InterPro" id="IPR005321">
    <property type="entry name" value="Peptidase_S58_DmpA"/>
</dbReference>
<sequence>MIQRDQQTAAPFEAPAETGQISDVPGVRVGHTTVVDGDVRTGVTTVVPDPVPSPARPLRCGLFVGNGHGKLVGATELIELGELQTPLVLTNTLNTFLAADALTDWMLRRPECADVVTLNPLVAECNDSWLSDIRARAVRPEHVHAALDSADTDFACGAVGAGTGMWALGFKGGIGTASRRVGDHTVGVLALTNFTGTLTLHDTVVEAPDTVVPEGNSCIMVVATDAPFDARQLGRVARRSVFAMGTVGADYRHGSGDYGIAFSTDRHSAPPPDRQLDPYFRATLDASADAIVSSLWHAPTTIGRAGHTAHGLQDVLRARGLLS</sequence>
<dbReference type="Proteomes" id="UP000256253">
    <property type="component" value="Unassembled WGS sequence"/>
</dbReference>
<accession>A0A3D9UML2</accession>
<comment type="caution">
    <text evidence="3">The sequence shown here is derived from an EMBL/GenBank/DDBJ whole genome shotgun (WGS) entry which is preliminary data.</text>
</comment>
<dbReference type="GO" id="GO:0004177">
    <property type="term" value="F:aminopeptidase activity"/>
    <property type="evidence" value="ECO:0007669"/>
    <property type="project" value="UniProtKB-KW"/>
</dbReference>
<protein>
    <submittedName>
        <fullName evidence="3">D-aminopeptidase</fullName>
    </submittedName>
</protein>
<dbReference type="InterPro" id="IPR016117">
    <property type="entry name" value="ArgJ-like_dom_sf"/>
</dbReference>
<dbReference type="Pfam" id="PF03576">
    <property type="entry name" value="Peptidase_S58"/>
    <property type="match status" value="1"/>
</dbReference>
<dbReference type="RefSeq" id="WP_115922536.1">
    <property type="nucleotide sequence ID" value="NZ_QTUA01000001.1"/>
</dbReference>
<dbReference type="SUPFAM" id="SSF56266">
    <property type="entry name" value="DmpA/ArgJ-like"/>
    <property type="match status" value="1"/>
</dbReference>
<keyword evidence="3" id="KW-0378">Hydrolase</keyword>
<keyword evidence="4" id="KW-1185">Reference proteome</keyword>
<name>A0A3D9UML2_9MICO</name>
<proteinExistence type="inferred from homology"/>
<evidence type="ECO:0000313" key="3">
    <source>
        <dbReference type="EMBL" id="REF30559.1"/>
    </source>
</evidence>
<keyword evidence="3" id="KW-0031">Aminopeptidase</keyword>
<keyword evidence="3" id="KW-0645">Protease</keyword>
<gene>
    <name evidence="3" type="ORF">DFJ65_1571</name>
</gene>
<evidence type="ECO:0000256" key="2">
    <source>
        <dbReference type="SAM" id="MobiDB-lite"/>
    </source>
</evidence>
<dbReference type="AlphaFoldDB" id="A0A3D9UML2"/>
<evidence type="ECO:0000256" key="1">
    <source>
        <dbReference type="ARBA" id="ARBA00007068"/>
    </source>
</evidence>
<feature type="region of interest" description="Disordered" evidence="2">
    <location>
        <begin position="1"/>
        <end position="25"/>
    </location>
</feature>
<evidence type="ECO:0000313" key="4">
    <source>
        <dbReference type="Proteomes" id="UP000256253"/>
    </source>
</evidence>
<dbReference type="EMBL" id="QTUA01000001">
    <property type="protein sequence ID" value="REF30559.1"/>
    <property type="molecule type" value="Genomic_DNA"/>
</dbReference>